<dbReference type="InterPro" id="IPR046350">
    <property type="entry name" value="Cystatin_sf"/>
</dbReference>
<sequence>MLSVHWKKSGKMWRFISLISLASCQISFHFDTDRRHSIFPRDSLLLPPLRSQDDGVLSGRLIPLTDKFMVNRPSVAVEESPVSKLDLTPPPTTSTTTPEPTTTTSIPPSEAQFLQPSDPNEEEEAFREGPLDLTSKLAVRLAWKAFEEDVNERVEEEFMWVPLKVLNGNGQIVSGMLYDLSVLAGVSNCSRYEVSTYSLRDYHCVYRQGKPRGIFNVLVSEKSNQWSQFIPDSSRVYSLLERRVAEDEFIA</sequence>
<feature type="region of interest" description="Disordered" evidence="1">
    <location>
        <begin position="79"/>
        <end position="122"/>
    </location>
</feature>
<dbReference type="GO" id="GO:0004869">
    <property type="term" value="F:cysteine-type endopeptidase inhibitor activity"/>
    <property type="evidence" value="ECO:0007669"/>
    <property type="project" value="InterPro"/>
</dbReference>
<evidence type="ECO:0000256" key="1">
    <source>
        <dbReference type="SAM" id="MobiDB-lite"/>
    </source>
</evidence>
<name>A0A8S1H128_9PELO</name>
<keyword evidence="4" id="KW-1185">Reference proteome</keyword>
<dbReference type="EMBL" id="CAJGYM010000011">
    <property type="protein sequence ID" value="CAD6189479.1"/>
    <property type="molecule type" value="Genomic_DNA"/>
</dbReference>
<organism evidence="3 4">
    <name type="scientific">Caenorhabditis auriculariae</name>
    <dbReference type="NCBI Taxonomy" id="2777116"/>
    <lineage>
        <taxon>Eukaryota</taxon>
        <taxon>Metazoa</taxon>
        <taxon>Ecdysozoa</taxon>
        <taxon>Nematoda</taxon>
        <taxon>Chromadorea</taxon>
        <taxon>Rhabditida</taxon>
        <taxon>Rhabditina</taxon>
        <taxon>Rhabditomorpha</taxon>
        <taxon>Rhabditoidea</taxon>
        <taxon>Rhabditidae</taxon>
        <taxon>Peloderinae</taxon>
        <taxon>Caenorhabditis</taxon>
    </lineage>
</organism>
<evidence type="ECO:0000313" key="3">
    <source>
        <dbReference type="EMBL" id="CAD6189479.1"/>
    </source>
</evidence>
<proteinExistence type="predicted"/>
<dbReference type="CDD" id="cd00042">
    <property type="entry name" value="CY"/>
    <property type="match status" value="1"/>
</dbReference>
<evidence type="ECO:0008006" key="5">
    <source>
        <dbReference type="Google" id="ProtNLM"/>
    </source>
</evidence>
<dbReference type="SUPFAM" id="SSF54403">
    <property type="entry name" value="Cystatin/monellin"/>
    <property type="match status" value="1"/>
</dbReference>
<feature type="compositionally biased region" description="Low complexity" evidence="1">
    <location>
        <begin position="93"/>
        <end position="109"/>
    </location>
</feature>
<dbReference type="Gene3D" id="3.10.450.10">
    <property type="match status" value="1"/>
</dbReference>
<dbReference type="OrthoDB" id="110606at2759"/>
<reference evidence="3" key="1">
    <citation type="submission" date="2020-10" db="EMBL/GenBank/DDBJ databases">
        <authorList>
            <person name="Kikuchi T."/>
        </authorList>
    </citation>
    <scope>NUCLEOTIDE SEQUENCE</scope>
    <source>
        <strain evidence="3">NKZ352</strain>
    </source>
</reference>
<dbReference type="InterPro" id="IPR000010">
    <property type="entry name" value="Cystatin_dom"/>
</dbReference>
<protein>
    <recommendedName>
        <fullName evidence="5">Cystatin domain-containing protein</fullName>
    </recommendedName>
</protein>
<comment type="caution">
    <text evidence="3">The sequence shown here is derived from an EMBL/GenBank/DDBJ whole genome shotgun (WGS) entry which is preliminary data.</text>
</comment>
<keyword evidence="2" id="KW-0732">Signal</keyword>
<dbReference type="Proteomes" id="UP000835052">
    <property type="component" value="Unassembled WGS sequence"/>
</dbReference>
<accession>A0A8S1H128</accession>
<evidence type="ECO:0000256" key="2">
    <source>
        <dbReference type="SAM" id="SignalP"/>
    </source>
</evidence>
<gene>
    <name evidence="3" type="ORF">CAUJ_LOCUS5398</name>
</gene>
<dbReference type="AlphaFoldDB" id="A0A8S1H128"/>
<feature type="chain" id="PRO_5035792349" description="Cystatin domain-containing protein" evidence="2">
    <location>
        <begin position="25"/>
        <end position="251"/>
    </location>
</feature>
<feature type="signal peptide" evidence="2">
    <location>
        <begin position="1"/>
        <end position="24"/>
    </location>
</feature>
<evidence type="ECO:0000313" key="4">
    <source>
        <dbReference type="Proteomes" id="UP000835052"/>
    </source>
</evidence>